<protein>
    <submittedName>
        <fullName evidence="1">Uncharacterized protein</fullName>
    </submittedName>
</protein>
<accession>A0A975BE94</accession>
<dbReference type="EMBL" id="CP061800">
    <property type="protein sequence ID" value="QTA84094.1"/>
    <property type="molecule type" value="Genomic_DNA"/>
</dbReference>
<evidence type="ECO:0000313" key="2">
    <source>
        <dbReference type="Proteomes" id="UP000663722"/>
    </source>
</evidence>
<sequence length="40" mass="4912">MNMWRCMIIVIHQNDQCPFLKGMRYRWHNLLFSKNKISGT</sequence>
<proteinExistence type="predicted"/>
<dbReference type="KEGG" id="dmm:dnm_000870"/>
<gene>
    <name evidence="1" type="ORF">dnm_000870</name>
</gene>
<name>A0A975BE94_9BACT</name>
<reference evidence="1" key="1">
    <citation type="journal article" date="2021" name="Microb. Physiol.">
        <title>Proteogenomic Insights into the Physiology of Marine, Sulfate-Reducing, Filamentous Desulfonema limicola and Desulfonema magnum.</title>
        <authorList>
            <person name="Schnaars V."/>
            <person name="Wohlbrand L."/>
            <person name="Scheve S."/>
            <person name="Hinrichs C."/>
            <person name="Reinhardt R."/>
            <person name="Rabus R."/>
        </authorList>
    </citation>
    <scope>NUCLEOTIDE SEQUENCE</scope>
    <source>
        <strain evidence="1">4be13</strain>
    </source>
</reference>
<organism evidence="1 2">
    <name type="scientific">Desulfonema magnum</name>
    <dbReference type="NCBI Taxonomy" id="45655"/>
    <lineage>
        <taxon>Bacteria</taxon>
        <taxon>Pseudomonadati</taxon>
        <taxon>Thermodesulfobacteriota</taxon>
        <taxon>Desulfobacteria</taxon>
        <taxon>Desulfobacterales</taxon>
        <taxon>Desulfococcaceae</taxon>
        <taxon>Desulfonema</taxon>
    </lineage>
</organism>
<dbReference type="Proteomes" id="UP000663722">
    <property type="component" value="Chromosome"/>
</dbReference>
<dbReference type="AlphaFoldDB" id="A0A975BE94"/>
<keyword evidence="2" id="KW-1185">Reference proteome</keyword>
<evidence type="ECO:0000313" key="1">
    <source>
        <dbReference type="EMBL" id="QTA84094.1"/>
    </source>
</evidence>